<dbReference type="WBParaSite" id="nRc.2.0.1.t20069-RA">
    <property type="protein sequence ID" value="nRc.2.0.1.t20069-RA"/>
    <property type="gene ID" value="nRc.2.0.1.g20069"/>
</dbReference>
<sequence length="128" mass="14563">MGAALHMSQSQVRRDAYEEYLAKERATVHHLNSGSKDSHLPSSASRLLFDLRKPKAIDSNITDSSLYPNYPVSPYLYPRHNFLHNSDSRILGADFVLLALRPDDNVLRRVEKLLQEAKNNDNETEDKG</sequence>
<name>A0A915J1T5_ROMCU</name>
<organism evidence="1 2">
    <name type="scientific">Romanomermis culicivorax</name>
    <name type="common">Nematode worm</name>
    <dbReference type="NCBI Taxonomy" id="13658"/>
    <lineage>
        <taxon>Eukaryota</taxon>
        <taxon>Metazoa</taxon>
        <taxon>Ecdysozoa</taxon>
        <taxon>Nematoda</taxon>
        <taxon>Enoplea</taxon>
        <taxon>Dorylaimia</taxon>
        <taxon>Mermithida</taxon>
        <taxon>Mermithoidea</taxon>
        <taxon>Mermithidae</taxon>
        <taxon>Romanomermis</taxon>
    </lineage>
</organism>
<evidence type="ECO:0000313" key="1">
    <source>
        <dbReference type="Proteomes" id="UP000887565"/>
    </source>
</evidence>
<dbReference type="AlphaFoldDB" id="A0A915J1T5"/>
<reference evidence="2" key="1">
    <citation type="submission" date="2022-11" db="UniProtKB">
        <authorList>
            <consortium name="WormBaseParasite"/>
        </authorList>
    </citation>
    <scope>IDENTIFICATION</scope>
</reference>
<protein>
    <submittedName>
        <fullName evidence="2">Uncharacterized protein</fullName>
    </submittedName>
</protein>
<evidence type="ECO:0000313" key="2">
    <source>
        <dbReference type="WBParaSite" id="nRc.2.0.1.t20069-RA"/>
    </source>
</evidence>
<keyword evidence="1" id="KW-1185">Reference proteome</keyword>
<dbReference type="Proteomes" id="UP000887565">
    <property type="component" value="Unplaced"/>
</dbReference>
<accession>A0A915J1T5</accession>
<proteinExistence type="predicted"/>